<dbReference type="OMA" id="IMFQTAN"/>
<protein>
    <submittedName>
        <fullName evidence="1">Uncharacterized protein</fullName>
    </submittedName>
</protein>
<keyword evidence="2" id="KW-1185">Reference proteome</keyword>
<dbReference type="EMBL" id="CAJJDM010000119">
    <property type="protein sequence ID" value="CAD8101784.1"/>
    <property type="molecule type" value="Genomic_DNA"/>
</dbReference>
<evidence type="ECO:0000313" key="1">
    <source>
        <dbReference type="EMBL" id="CAD8101784.1"/>
    </source>
</evidence>
<sequence length="483" mass="57444">MLRQFCLRFKFCQVINKENIQIYNAISQKIEQQPFKASIVDIWKLSSINLMDNQLWEKTEIQFSKWLNHIDNEDLTKMGFLISKHHQFLSLRAKLQFENRIRKLSKTLTDKQISSLIEKIFPLATENTKTLLIQLFLNQQNMDNLNQMKSLLIILENSKVLLQPIMERLKSISSITEFNNYDEIIIYLQLFYSNLIHNWIALISHREETKTKLNEIIYGNKSNLSQSKIDPQLNYLNLDDIYKEINKQSIEDTLEFKRFLAFIQFIRACKYKNVSVKNKVDISQLYQRIILKLTPLEIIQMISELDKIIPIDIQINSLKQYVKTNELQMNNNYYIMFQTANLKYLQSQELSEIFISNIKYTIESFNINTLSELYSLLLKTESTFKELQSMILEIRQKTKDITIKTIQINNSIKINCALQITKLYNLQNETLQILWEKVTIEDLPQVQQILVVLRQYVSHNKLTEDQMNLIQRILRNKFQITQK</sequence>
<gene>
    <name evidence="1" type="ORF">PPRIM_AZ9-3.1.T1160131</name>
</gene>
<reference evidence="1" key="1">
    <citation type="submission" date="2021-01" db="EMBL/GenBank/DDBJ databases">
        <authorList>
            <consortium name="Genoscope - CEA"/>
            <person name="William W."/>
        </authorList>
    </citation>
    <scope>NUCLEOTIDE SEQUENCE</scope>
</reference>
<dbReference type="Proteomes" id="UP000688137">
    <property type="component" value="Unassembled WGS sequence"/>
</dbReference>
<organism evidence="1 2">
    <name type="scientific">Paramecium primaurelia</name>
    <dbReference type="NCBI Taxonomy" id="5886"/>
    <lineage>
        <taxon>Eukaryota</taxon>
        <taxon>Sar</taxon>
        <taxon>Alveolata</taxon>
        <taxon>Ciliophora</taxon>
        <taxon>Intramacronucleata</taxon>
        <taxon>Oligohymenophorea</taxon>
        <taxon>Peniculida</taxon>
        <taxon>Parameciidae</taxon>
        <taxon>Paramecium</taxon>
    </lineage>
</organism>
<proteinExistence type="predicted"/>
<accession>A0A8S1PFL9</accession>
<evidence type="ECO:0000313" key="2">
    <source>
        <dbReference type="Proteomes" id="UP000688137"/>
    </source>
</evidence>
<comment type="caution">
    <text evidence="1">The sequence shown here is derived from an EMBL/GenBank/DDBJ whole genome shotgun (WGS) entry which is preliminary data.</text>
</comment>
<dbReference type="AlphaFoldDB" id="A0A8S1PFL9"/>
<name>A0A8S1PFL9_PARPR</name>